<proteinExistence type="predicted"/>
<dbReference type="PANTHER" id="PTHR33336:SF15">
    <property type="entry name" value="ABM DOMAIN-CONTAINING PROTEIN"/>
    <property type="match status" value="1"/>
</dbReference>
<protein>
    <submittedName>
        <fullName evidence="2">Quinol monooxygenase YgiN</fullName>
    </submittedName>
</protein>
<accession>A0ABS4UJC7</accession>
<sequence length="101" mass="11281">MGHVVIATWKTKPGEREKVMDILAEMTPGNRAEPKMVHFQAQLSTADPDTIILYEQYTDPSGYEDHRATEAFQTRVLGEAIPLLAERNVQTFTTIDGDSTS</sequence>
<dbReference type="Proteomes" id="UP000755585">
    <property type="component" value="Unassembled WGS sequence"/>
</dbReference>
<dbReference type="EMBL" id="JAGINT010000001">
    <property type="protein sequence ID" value="MBP2351770.1"/>
    <property type="molecule type" value="Genomic_DNA"/>
</dbReference>
<keyword evidence="2" id="KW-0503">Monooxygenase</keyword>
<dbReference type="Gene3D" id="3.30.70.100">
    <property type="match status" value="1"/>
</dbReference>
<organism evidence="2 3">
    <name type="scientific">Kribbella aluminosa</name>
    <dbReference type="NCBI Taxonomy" id="416017"/>
    <lineage>
        <taxon>Bacteria</taxon>
        <taxon>Bacillati</taxon>
        <taxon>Actinomycetota</taxon>
        <taxon>Actinomycetes</taxon>
        <taxon>Propionibacteriales</taxon>
        <taxon>Kribbellaceae</taxon>
        <taxon>Kribbella</taxon>
    </lineage>
</organism>
<dbReference type="SUPFAM" id="SSF54909">
    <property type="entry name" value="Dimeric alpha+beta barrel"/>
    <property type="match status" value="1"/>
</dbReference>
<dbReference type="PROSITE" id="PS51725">
    <property type="entry name" value="ABM"/>
    <property type="match status" value="1"/>
</dbReference>
<keyword evidence="3" id="KW-1185">Reference proteome</keyword>
<dbReference type="GO" id="GO:0004497">
    <property type="term" value="F:monooxygenase activity"/>
    <property type="evidence" value="ECO:0007669"/>
    <property type="project" value="UniProtKB-KW"/>
</dbReference>
<dbReference type="PANTHER" id="PTHR33336">
    <property type="entry name" value="QUINOL MONOOXYGENASE YGIN-RELATED"/>
    <property type="match status" value="1"/>
</dbReference>
<comment type="caution">
    <text evidence="2">The sequence shown here is derived from an EMBL/GenBank/DDBJ whole genome shotgun (WGS) entry which is preliminary data.</text>
</comment>
<name>A0ABS4UJC7_9ACTN</name>
<feature type="domain" description="ABM" evidence="1">
    <location>
        <begin position="3"/>
        <end position="92"/>
    </location>
</feature>
<evidence type="ECO:0000259" key="1">
    <source>
        <dbReference type="PROSITE" id="PS51725"/>
    </source>
</evidence>
<evidence type="ECO:0000313" key="2">
    <source>
        <dbReference type="EMBL" id="MBP2351770.1"/>
    </source>
</evidence>
<dbReference type="InterPro" id="IPR007138">
    <property type="entry name" value="ABM_dom"/>
</dbReference>
<dbReference type="Pfam" id="PF03992">
    <property type="entry name" value="ABM"/>
    <property type="match status" value="1"/>
</dbReference>
<dbReference type="InterPro" id="IPR050744">
    <property type="entry name" value="AI-2_Isomerase_LsrG"/>
</dbReference>
<keyword evidence="2" id="KW-0560">Oxidoreductase</keyword>
<dbReference type="InterPro" id="IPR011008">
    <property type="entry name" value="Dimeric_a/b-barrel"/>
</dbReference>
<reference evidence="2 3" key="1">
    <citation type="submission" date="2021-03" db="EMBL/GenBank/DDBJ databases">
        <title>Sequencing the genomes of 1000 actinobacteria strains.</title>
        <authorList>
            <person name="Klenk H.-P."/>
        </authorList>
    </citation>
    <scope>NUCLEOTIDE SEQUENCE [LARGE SCALE GENOMIC DNA]</scope>
    <source>
        <strain evidence="2 3">DSM 18824</strain>
    </source>
</reference>
<evidence type="ECO:0000313" key="3">
    <source>
        <dbReference type="Proteomes" id="UP000755585"/>
    </source>
</evidence>
<gene>
    <name evidence="2" type="ORF">JOF29_002853</name>
</gene>
<dbReference type="RefSeq" id="WP_209694629.1">
    <property type="nucleotide sequence ID" value="NZ_BAAAVU010000013.1"/>
</dbReference>